<feature type="domain" description="EDS1 EP" evidence="8">
    <location>
        <begin position="365"/>
        <end position="572"/>
    </location>
</feature>
<dbReference type="GO" id="GO:0006952">
    <property type="term" value="P:defense response"/>
    <property type="evidence" value="ECO:0007669"/>
    <property type="project" value="UniProtKB-KW"/>
</dbReference>
<evidence type="ECO:0000313" key="9">
    <source>
        <dbReference type="EMBL" id="KAL3833211.1"/>
    </source>
</evidence>
<dbReference type="PANTHER" id="PTHR46898:SF3">
    <property type="entry name" value="FUNGAL LIPASE-LIKE DOMAIN-CONTAINING PROTEIN"/>
    <property type="match status" value="1"/>
</dbReference>
<evidence type="ECO:0000256" key="4">
    <source>
        <dbReference type="ARBA" id="ARBA00022801"/>
    </source>
</evidence>
<dbReference type="InterPro" id="IPR044603">
    <property type="entry name" value="SAG101-like"/>
</dbReference>
<dbReference type="GO" id="GO:0005737">
    <property type="term" value="C:cytoplasm"/>
    <property type="evidence" value="ECO:0007669"/>
    <property type="project" value="UniProtKB-SubCell"/>
</dbReference>
<dbReference type="Proteomes" id="UP001634393">
    <property type="component" value="Unassembled WGS sequence"/>
</dbReference>
<dbReference type="Pfam" id="PF18117">
    <property type="entry name" value="EDS1_EP"/>
    <property type="match status" value="1"/>
</dbReference>
<dbReference type="GO" id="GO:0005634">
    <property type="term" value="C:nucleus"/>
    <property type="evidence" value="ECO:0007669"/>
    <property type="project" value="UniProtKB-SubCell"/>
</dbReference>
<organism evidence="9 10">
    <name type="scientific">Penstemon smallii</name>
    <dbReference type="NCBI Taxonomy" id="265156"/>
    <lineage>
        <taxon>Eukaryota</taxon>
        <taxon>Viridiplantae</taxon>
        <taxon>Streptophyta</taxon>
        <taxon>Embryophyta</taxon>
        <taxon>Tracheophyta</taxon>
        <taxon>Spermatophyta</taxon>
        <taxon>Magnoliopsida</taxon>
        <taxon>eudicotyledons</taxon>
        <taxon>Gunneridae</taxon>
        <taxon>Pentapetalae</taxon>
        <taxon>asterids</taxon>
        <taxon>lamiids</taxon>
        <taxon>Lamiales</taxon>
        <taxon>Plantaginaceae</taxon>
        <taxon>Cheloneae</taxon>
        <taxon>Penstemon</taxon>
    </lineage>
</organism>
<dbReference type="PANTHER" id="PTHR46898">
    <property type="entry name" value="SENESCENCE-ASSOCIATED CARBOXYLESTERASE 101"/>
    <property type="match status" value="1"/>
</dbReference>
<accession>A0ABD3T8C8</accession>
<dbReference type="SUPFAM" id="SSF53474">
    <property type="entry name" value="alpha/beta-Hydrolases"/>
    <property type="match status" value="1"/>
</dbReference>
<dbReference type="InterPro" id="IPR041266">
    <property type="entry name" value="EDS1_EP"/>
</dbReference>
<protein>
    <recommendedName>
        <fullName evidence="11">Senescence-associated carboxylesterase 101-like</fullName>
    </recommendedName>
</protein>
<dbReference type="Pfam" id="PF01764">
    <property type="entry name" value="Lipase_3"/>
    <property type="match status" value="1"/>
</dbReference>
<keyword evidence="4" id="KW-0378">Hydrolase</keyword>
<keyword evidence="6" id="KW-0539">Nucleus</keyword>
<dbReference type="AlphaFoldDB" id="A0ABD3T8C8"/>
<dbReference type="EMBL" id="JBJXBP010000004">
    <property type="protein sequence ID" value="KAL3833211.1"/>
    <property type="molecule type" value="Genomic_DNA"/>
</dbReference>
<keyword evidence="5" id="KW-0611">Plant defense</keyword>
<evidence type="ECO:0000259" key="8">
    <source>
        <dbReference type="Pfam" id="PF18117"/>
    </source>
</evidence>
<dbReference type="InterPro" id="IPR002921">
    <property type="entry name" value="Fungal_lipase-type"/>
</dbReference>
<feature type="domain" description="Fungal lipase-type" evidence="7">
    <location>
        <begin position="112"/>
        <end position="214"/>
    </location>
</feature>
<evidence type="ECO:0000256" key="2">
    <source>
        <dbReference type="ARBA" id="ARBA00004496"/>
    </source>
</evidence>
<reference evidence="9 10" key="1">
    <citation type="submission" date="2024-12" db="EMBL/GenBank/DDBJ databases">
        <title>The unique morphological basis and parallel evolutionary history of personate flowers in Penstemon.</title>
        <authorList>
            <person name="Depatie T.H."/>
            <person name="Wessinger C.A."/>
        </authorList>
    </citation>
    <scope>NUCLEOTIDE SEQUENCE [LARGE SCALE GENOMIC DNA]</scope>
    <source>
        <strain evidence="9">WTNN_2</strain>
        <tissue evidence="9">Leaf</tissue>
    </source>
</reference>
<keyword evidence="3" id="KW-0963">Cytoplasm</keyword>
<evidence type="ECO:0008006" key="11">
    <source>
        <dbReference type="Google" id="ProtNLM"/>
    </source>
</evidence>
<evidence type="ECO:0000313" key="10">
    <source>
        <dbReference type="Proteomes" id="UP001634393"/>
    </source>
</evidence>
<evidence type="ECO:0000256" key="1">
    <source>
        <dbReference type="ARBA" id="ARBA00004123"/>
    </source>
</evidence>
<comment type="subcellular location">
    <subcellularLocation>
        <location evidence="2">Cytoplasm</location>
    </subcellularLocation>
    <subcellularLocation>
        <location evidence="1">Nucleus</location>
    </subcellularLocation>
</comment>
<evidence type="ECO:0000256" key="5">
    <source>
        <dbReference type="ARBA" id="ARBA00022821"/>
    </source>
</evidence>
<gene>
    <name evidence="9" type="ORF">ACJIZ3_007947</name>
</gene>
<proteinExistence type="predicted"/>
<keyword evidence="10" id="KW-1185">Reference proteome</keyword>
<evidence type="ECO:0000256" key="3">
    <source>
        <dbReference type="ARBA" id="ARBA00022490"/>
    </source>
</evidence>
<dbReference type="Gene3D" id="3.40.50.1820">
    <property type="entry name" value="alpha/beta hydrolase"/>
    <property type="match status" value="1"/>
</dbReference>
<comment type="caution">
    <text evidence="9">The sequence shown here is derived from an EMBL/GenBank/DDBJ whole genome shotgun (WGS) entry which is preliminary data.</text>
</comment>
<dbReference type="InterPro" id="IPR029058">
    <property type="entry name" value="AB_hydrolase_fold"/>
</dbReference>
<evidence type="ECO:0000259" key="7">
    <source>
        <dbReference type="Pfam" id="PF01764"/>
    </source>
</evidence>
<name>A0ABD3T8C8_9LAMI</name>
<sequence length="582" mass="66087">MNHLSLFSSGLEVADLLLTSGLLHSSWDAILDTQKQFYPFDTTTTLLPSVKCKVHNYPPNGSIIAFVSSPQSTVHHFQTQGRDLISSQELKVAFNLFDFIGTKVNPFFSIQKTAVLVFSSILDELTLLRNQIGNSSPLIITGHDLGGSIASLFTLWILDTILPSSSSKRPICITFGSPLLGDIYFQKAISERPTWNSSFFHVVSNKDLVPHLFISQTNVTSGSSTSLNIAYRPFGTYFLCSELGCACFEEPDSILELLVTSMGSNFALHQPNSLQIADYGMILEHLVCRSICRGVSLVDNSITNLQAGIVIHLKAIGVETQGNGGGLNSLTATTAERARKTLTQKNSIFDPNEKLTNRKIDLTYLEWYIKMSEDQGGYYDNYKNKQPGTREQIKSREQIIKRHRALTQYWKRMVTEVEKMPQKEGANFRLRWLYGGTNYRRMVEPLDIADYYKKGLKDYVAHGRSQHYVMLEKWLNEDKPVEGAKVRNYACSLTEDSCFWAHVEEAILSCRSMGLDMQLSREKLIMFERYVMNLIRNFAVSPEIFLPKSSFMQWWEEYNVIVGSSYESALCDFMRNHYRSYA</sequence>
<dbReference type="GO" id="GO:0016787">
    <property type="term" value="F:hydrolase activity"/>
    <property type="evidence" value="ECO:0007669"/>
    <property type="project" value="UniProtKB-KW"/>
</dbReference>
<evidence type="ECO:0000256" key="6">
    <source>
        <dbReference type="ARBA" id="ARBA00023242"/>
    </source>
</evidence>